<sequence>MNSKYGLAFTLCLLLLLSGVGVASAQGEVVSGVTDSGWIAIAAGIAMAGSALAAGIAISATGVAAAGATAEKPESFGRVLIFVALAEAIAIYGLLIAFMLWTKI</sequence>
<dbReference type="InterPro" id="IPR002379">
    <property type="entry name" value="ATPase_proteolipid_c-like_dom"/>
</dbReference>
<dbReference type="GO" id="GO:0033179">
    <property type="term" value="C:proton-transporting V-type ATPase, V0 domain"/>
    <property type="evidence" value="ECO:0007669"/>
    <property type="project" value="InterPro"/>
</dbReference>
<dbReference type="AlphaFoldDB" id="A0A7G9Z5Z8"/>
<proteinExistence type="inferred from homology"/>
<dbReference type="Gene3D" id="1.20.120.610">
    <property type="entry name" value="lithium bound rotor ring of v- atpase"/>
    <property type="match status" value="1"/>
</dbReference>
<dbReference type="GO" id="GO:0046961">
    <property type="term" value="F:proton-transporting ATPase activity, rotational mechanism"/>
    <property type="evidence" value="ECO:0007669"/>
    <property type="project" value="InterPro"/>
</dbReference>
<feature type="transmembrane region" description="Helical" evidence="8">
    <location>
        <begin position="41"/>
        <end position="67"/>
    </location>
</feature>
<dbReference type="PRINTS" id="PR00122">
    <property type="entry name" value="VACATPASE"/>
</dbReference>
<feature type="transmembrane region" description="Helical" evidence="8">
    <location>
        <begin position="79"/>
        <end position="101"/>
    </location>
</feature>
<comment type="similarity">
    <text evidence="2 8">Belongs to the V-ATPase proteolipid subunit family.</text>
</comment>
<protein>
    <submittedName>
        <fullName evidence="10">ATP synthase subunit c</fullName>
    </submittedName>
</protein>
<feature type="domain" description="V-ATPase proteolipid subunit C-like" evidence="9">
    <location>
        <begin position="41"/>
        <end position="100"/>
    </location>
</feature>
<dbReference type="SUPFAM" id="SSF81333">
    <property type="entry name" value="F1F0 ATP synthase subunit C"/>
    <property type="match status" value="1"/>
</dbReference>
<keyword evidence="5 8" id="KW-1133">Transmembrane helix</keyword>
<dbReference type="EMBL" id="MT631625">
    <property type="protein sequence ID" value="QNO55682.1"/>
    <property type="molecule type" value="Genomic_DNA"/>
</dbReference>
<comment type="caution">
    <text evidence="8">Lacks conserved residue(s) required for the propagation of feature annotation.</text>
</comment>
<evidence type="ECO:0000259" key="9">
    <source>
        <dbReference type="Pfam" id="PF00137"/>
    </source>
</evidence>
<name>A0A7G9Z5Z8_9EURY</name>
<evidence type="ECO:0000256" key="6">
    <source>
        <dbReference type="ARBA" id="ARBA00023065"/>
    </source>
</evidence>
<keyword evidence="6 8" id="KW-0406">Ion transport</keyword>
<evidence type="ECO:0000256" key="2">
    <source>
        <dbReference type="ARBA" id="ARBA00007296"/>
    </source>
</evidence>
<gene>
    <name evidence="10" type="primary">atpH</name>
    <name evidence="10" type="ORF">EEOEGNLI_00019</name>
</gene>
<keyword evidence="3 8" id="KW-0813">Transport</keyword>
<evidence type="ECO:0000256" key="1">
    <source>
        <dbReference type="ARBA" id="ARBA00004141"/>
    </source>
</evidence>
<dbReference type="CDD" id="cd18120">
    <property type="entry name" value="ATP-synt_Vo_Ao_c"/>
    <property type="match status" value="1"/>
</dbReference>
<reference evidence="10" key="1">
    <citation type="submission" date="2020-06" db="EMBL/GenBank/DDBJ databases">
        <title>Unique genomic features of the anaerobic methanotrophic archaea.</title>
        <authorList>
            <person name="Chadwick G.L."/>
            <person name="Skennerton C.T."/>
            <person name="Laso-Perez R."/>
            <person name="Leu A.O."/>
            <person name="Speth D.R."/>
            <person name="Yu H."/>
            <person name="Morgan-Lang C."/>
            <person name="Hatzenpichler R."/>
            <person name="Goudeau D."/>
            <person name="Malmstrom R."/>
            <person name="Brazelton W.J."/>
            <person name="Woyke T."/>
            <person name="Hallam S.J."/>
            <person name="Tyson G.W."/>
            <person name="Wegener G."/>
            <person name="Boetius A."/>
            <person name="Orphan V."/>
        </authorList>
    </citation>
    <scope>NUCLEOTIDE SEQUENCE</scope>
</reference>
<evidence type="ECO:0000256" key="3">
    <source>
        <dbReference type="ARBA" id="ARBA00022448"/>
    </source>
</evidence>
<evidence type="ECO:0000256" key="5">
    <source>
        <dbReference type="ARBA" id="ARBA00022989"/>
    </source>
</evidence>
<dbReference type="InterPro" id="IPR000245">
    <property type="entry name" value="ATPase_proteolipid_csu"/>
</dbReference>
<evidence type="ECO:0000256" key="8">
    <source>
        <dbReference type="RuleBase" id="RU363060"/>
    </source>
</evidence>
<organism evidence="10">
    <name type="scientific">Candidatus Methanophaga sp. ANME-1 ERB7</name>
    <dbReference type="NCBI Taxonomy" id="2759913"/>
    <lineage>
        <taxon>Archaea</taxon>
        <taxon>Methanobacteriati</taxon>
        <taxon>Methanobacteriota</taxon>
        <taxon>Stenosarchaea group</taxon>
        <taxon>Methanomicrobia</taxon>
        <taxon>Candidatus Methanophagales</taxon>
        <taxon>Candidatus Methanophagaceae</taxon>
        <taxon>Candidatus Methanophaga</taxon>
    </lineage>
</organism>
<keyword evidence="7 8" id="KW-0472">Membrane</keyword>
<comment type="subcellular location">
    <subcellularLocation>
        <location evidence="1">Membrane</location>
        <topology evidence="1">Multi-pass membrane protein</topology>
    </subcellularLocation>
</comment>
<accession>A0A7G9Z5Z8</accession>
<evidence type="ECO:0000256" key="7">
    <source>
        <dbReference type="ARBA" id="ARBA00023136"/>
    </source>
</evidence>
<dbReference type="Pfam" id="PF00137">
    <property type="entry name" value="ATP-synt_C"/>
    <property type="match status" value="1"/>
</dbReference>
<keyword evidence="4 8" id="KW-0812">Transmembrane</keyword>
<dbReference type="InterPro" id="IPR035921">
    <property type="entry name" value="F/V-ATP_Csub_sf"/>
</dbReference>
<evidence type="ECO:0000313" key="10">
    <source>
        <dbReference type="EMBL" id="QNO55682.1"/>
    </source>
</evidence>
<evidence type="ECO:0000256" key="4">
    <source>
        <dbReference type="ARBA" id="ARBA00022692"/>
    </source>
</evidence>